<feature type="transmembrane region" description="Helical" evidence="1">
    <location>
        <begin position="14"/>
        <end position="33"/>
    </location>
</feature>
<dbReference type="CDD" id="cd02440">
    <property type="entry name" value="AdoMet_MTases"/>
    <property type="match status" value="1"/>
</dbReference>
<name>A0ABV3HFT8_9ACTN</name>
<keyword evidence="1" id="KW-1133">Transmembrane helix</keyword>
<evidence type="ECO:0000313" key="2">
    <source>
        <dbReference type="EMBL" id="MEV4291245.1"/>
    </source>
</evidence>
<dbReference type="SUPFAM" id="SSF53335">
    <property type="entry name" value="S-adenosyl-L-methionine-dependent methyltransferases"/>
    <property type="match status" value="1"/>
</dbReference>
<comment type="caution">
    <text evidence="2">The sequence shown here is derived from an EMBL/GenBank/DDBJ whole genome shotgun (WGS) entry which is preliminary data.</text>
</comment>
<evidence type="ECO:0000313" key="3">
    <source>
        <dbReference type="Proteomes" id="UP001552427"/>
    </source>
</evidence>
<dbReference type="Gene3D" id="3.40.50.150">
    <property type="entry name" value="Vaccinia Virus protein VP39"/>
    <property type="match status" value="1"/>
</dbReference>
<protein>
    <submittedName>
        <fullName evidence="2">Class I SAM-dependent methyltransferase</fullName>
        <ecNumber evidence="2">2.1.-.-</ecNumber>
    </submittedName>
</protein>
<gene>
    <name evidence="2" type="ORF">AB0K40_37545</name>
</gene>
<evidence type="ECO:0000256" key="1">
    <source>
        <dbReference type="SAM" id="Phobius"/>
    </source>
</evidence>
<keyword evidence="2" id="KW-0808">Transferase</keyword>
<keyword evidence="1" id="KW-0812">Transmembrane</keyword>
<dbReference type="InterPro" id="IPR029063">
    <property type="entry name" value="SAM-dependent_MTases_sf"/>
</dbReference>
<dbReference type="GO" id="GO:0008168">
    <property type="term" value="F:methyltransferase activity"/>
    <property type="evidence" value="ECO:0007669"/>
    <property type="project" value="UniProtKB-KW"/>
</dbReference>
<dbReference type="Proteomes" id="UP001552427">
    <property type="component" value="Unassembled WGS sequence"/>
</dbReference>
<keyword evidence="1" id="KW-0472">Membrane</keyword>
<organism evidence="2 3">
    <name type="scientific">Nonomuraea bangladeshensis</name>
    <dbReference type="NCBI Taxonomy" id="404385"/>
    <lineage>
        <taxon>Bacteria</taxon>
        <taxon>Bacillati</taxon>
        <taxon>Actinomycetota</taxon>
        <taxon>Actinomycetes</taxon>
        <taxon>Streptosporangiales</taxon>
        <taxon>Streptosporangiaceae</taxon>
        <taxon>Nonomuraea</taxon>
    </lineage>
</organism>
<keyword evidence="2" id="KW-0489">Methyltransferase</keyword>
<dbReference type="GO" id="GO:0032259">
    <property type="term" value="P:methylation"/>
    <property type="evidence" value="ECO:0007669"/>
    <property type="project" value="UniProtKB-KW"/>
</dbReference>
<dbReference type="Pfam" id="PF13489">
    <property type="entry name" value="Methyltransf_23"/>
    <property type="match status" value="1"/>
</dbReference>
<keyword evidence="3" id="KW-1185">Reference proteome</keyword>
<dbReference type="EC" id="2.1.-.-" evidence="2"/>
<accession>A0ABV3HFT8</accession>
<reference evidence="2 3" key="1">
    <citation type="submission" date="2024-06" db="EMBL/GenBank/DDBJ databases">
        <title>The Natural Products Discovery Center: Release of the First 8490 Sequenced Strains for Exploring Actinobacteria Biosynthetic Diversity.</title>
        <authorList>
            <person name="Kalkreuter E."/>
            <person name="Kautsar S.A."/>
            <person name="Yang D."/>
            <person name="Bader C.D."/>
            <person name="Teijaro C.N."/>
            <person name="Fluegel L."/>
            <person name="Davis C.M."/>
            <person name="Simpson J.R."/>
            <person name="Lauterbach L."/>
            <person name="Steele A.D."/>
            <person name="Gui C."/>
            <person name="Meng S."/>
            <person name="Li G."/>
            <person name="Viehrig K."/>
            <person name="Ye F."/>
            <person name="Su P."/>
            <person name="Kiefer A.F."/>
            <person name="Nichols A."/>
            <person name="Cepeda A.J."/>
            <person name="Yan W."/>
            <person name="Fan B."/>
            <person name="Jiang Y."/>
            <person name="Adhikari A."/>
            <person name="Zheng C.-J."/>
            <person name="Schuster L."/>
            <person name="Cowan T.M."/>
            <person name="Smanski M.J."/>
            <person name="Chevrette M.G."/>
            <person name="De Carvalho L.P.S."/>
            <person name="Shen B."/>
        </authorList>
    </citation>
    <scope>NUCLEOTIDE SEQUENCE [LARGE SCALE GENOMIC DNA]</scope>
    <source>
        <strain evidence="2 3">NPDC049574</strain>
    </source>
</reference>
<dbReference type="RefSeq" id="WP_364459433.1">
    <property type="nucleotide sequence ID" value="NZ_JBFARM010000013.1"/>
</dbReference>
<sequence length="303" mass="33102">MDFTAVLDALGSSAGYVAGGFVVVVLVLIFWAFRQGRAIEFLPPRIGEQPAGPQKASPPPASVQPNIYEVDNAMAFYGAIAPNYDQRNSVNLLATHLEVISRIEEFGVAKPGLRVLDLGGGTGQNVATHFFNQGNICWTYVDFCPGMVEQLQQHLAGRPLYQHLQVHVEDINRVHLRVQPQSQDIILLNLVLSSMPLLPDFRRLAALLAPGGRMIISDINPLYTHAHPLYTATAADGMQVAMRTKAVQPLEIVTRARDAELQLSDMSQIGAAEISYSFVAVFETAVQLSSRTDRPGDSKATLR</sequence>
<proteinExistence type="predicted"/>
<dbReference type="EMBL" id="JBFARM010000013">
    <property type="protein sequence ID" value="MEV4291245.1"/>
    <property type="molecule type" value="Genomic_DNA"/>
</dbReference>